<protein>
    <recommendedName>
        <fullName evidence="5">LPXTG cell wall anchor domain-containing protein</fullName>
    </recommendedName>
</protein>
<keyword evidence="4" id="KW-1185">Reference proteome</keyword>
<dbReference type="Proteomes" id="UP001241072">
    <property type="component" value="Unassembled WGS sequence"/>
</dbReference>
<keyword evidence="1" id="KW-0472">Membrane</keyword>
<evidence type="ECO:0000256" key="1">
    <source>
        <dbReference type="SAM" id="Phobius"/>
    </source>
</evidence>
<evidence type="ECO:0000256" key="2">
    <source>
        <dbReference type="SAM" id="SignalP"/>
    </source>
</evidence>
<keyword evidence="1" id="KW-1133">Transmembrane helix</keyword>
<feature type="transmembrane region" description="Helical" evidence="1">
    <location>
        <begin position="294"/>
        <end position="315"/>
    </location>
</feature>
<gene>
    <name evidence="3" type="ORF">Q5716_01015</name>
</gene>
<evidence type="ECO:0008006" key="5">
    <source>
        <dbReference type="Google" id="ProtNLM"/>
    </source>
</evidence>
<evidence type="ECO:0000313" key="4">
    <source>
        <dbReference type="Proteomes" id="UP001241072"/>
    </source>
</evidence>
<reference evidence="3 4" key="1">
    <citation type="submission" date="2023-07" db="EMBL/GenBank/DDBJ databases">
        <title>Protaetiibacter sp. nov WY-16 isolated from soil.</title>
        <authorList>
            <person name="Liu B."/>
            <person name="Wan Y."/>
        </authorList>
    </citation>
    <scope>NUCLEOTIDE SEQUENCE [LARGE SCALE GENOMIC DNA]</scope>
    <source>
        <strain evidence="3 4">WY-16</strain>
    </source>
</reference>
<name>A0ABT9BIE9_9MICO</name>
<feature type="signal peptide" evidence="2">
    <location>
        <begin position="1"/>
        <end position="24"/>
    </location>
</feature>
<keyword evidence="2" id="KW-0732">Signal</keyword>
<comment type="caution">
    <text evidence="3">The sequence shown here is derived from an EMBL/GenBank/DDBJ whole genome shotgun (WGS) entry which is preliminary data.</text>
</comment>
<sequence length="322" mass="32815">MRSSLGLGLLAGTTALAFGTLVVAAPVAAATIASGQKITIVEYIDSSDPGEGQFYGVNPADAASTPVGTATDQVIIGLEVGDDGLGAAIGQLDSESTIWTADANTGTVSNPQAITLGGDNVLDSCGGIDLVNGTFIISCVQPGDPGTSYVGQVNPATGDFIPFLTLTDEDYIEFDALANDVVTAQLWGFAEIGGATHSFTIDLENDVVEEVALMDEDVFAADFDRDGKLFVSTEELFGEIWLPALAVADPFTGTFASSDVYVSTTTEAALIFVAALTIWGAEPGPALAATGSEVAPVAIGSALLLLAGGAVVLLARRSRRTA</sequence>
<evidence type="ECO:0000313" key="3">
    <source>
        <dbReference type="EMBL" id="MDO7880801.1"/>
    </source>
</evidence>
<accession>A0ABT9BIE9</accession>
<proteinExistence type="predicted"/>
<organism evidence="3 4">
    <name type="scientific">Antiquaquibacter soli</name>
    <dbReference type="NCBI Taxonomy" id="3064523"/>
    <lineage>
        <taxon>Bacteria</taxon>
        <taxon>Bacillati</taxon>
        <taxon>Actinomycetota</taxon>
        <taxon>Actinomycetes</taxon>
        <taxon>Micrococcales</taxon>
        <taxon>Microbacteriaceae</taxon>
        <taxon>Antiquaquibacter</taxon>
    </lineage>
</organism>
<dbReference type="EMBL" id="JAUQUB010000001">
    <property type="protein sequence ID" value="MDO7880801.1"/>
    <property type="molecule type" value="Genomic_DNA"/>
</dbReference>
<dbReference type="RefSeq" id="WP_305001230.1">
    <property type="nucleotide sequence ID" value="NZ_JAUQUB010000001.1"/>
</dbReference>
<feature type="chain" id="PRO_5045881006" description="LPXTG cell wall anchor domain-containing protein" evidence="2">
    <location>
        <begin position="25"/>
        <end position="322"/>
    </location>
</feature>
<keyword evidence="1" id="KW-0812">Transmembrane</keyword>